<gene>
    <name evidence="7" type="ORF">V8G54_003123</name>
</gene>
<evidence type="ECO:0000256" key="1">
    <source>
        <dbReference type="ARBA" id="ARBA00022723"/>
    </source>
</evidence>
<evidence type="ECO:0000313" key="8">
    <source>
        <dbReference type="Proteomes" id="UP001374535"/>
    </source>
</evidence>
<reference evidence="7 8" key="1">
    <citation type="journal article" date="2023" name="Life. Sci Alliance">
        <title>Evolutionary insights into 3D genome organization and epigenetic landscape of Vigna mungo.</title>
        <authorList>
            <person name="Junaid A."/>
            <person name="Singh B."/>
            <person name="Bhatia S."/>
        </authorList>
    </citation>
    <scope>NUCLEOTIDE SEQUENCE [LARGE SCALE GENOMIC DNA]</scope>
    <source>
        <strain evidence="7">Urdbean</strain>
    </source>
</reference>
<accession>A0AAQ3S9V1</accession>
<evidence type="ECO:0000256" key="5">
    <source>
        <dbReference type="SAM" id="MobiDB-lite"/>
    </source>
</evidence>
<name>A0AAQ3S9V1_VIGMU</name>
<protein>
    <recommendedName>
        <fullName evidence="6">GRF-type domain-containing protein</fullName>
    </recommendedName>
</protein>
<evidence type="ECO:0000313" key="7">
    <source>
        <dbReference type="EMBL" id="WVZ24579.1"/>
    </source>
</evidence>
<evidence type="ECO:0000256" key="2">
    <source>
        <dbReference type="ARBA" id="ARBA00022771"/>
    </source>
</evidence>
<feature type="domain" description="GRF-type" evidence="6">
    <location>
        <begin position="35"/>
        <end position="80"/>
    </location>
</feature>
<keyword evidence="3" id="KW-0862">Zinc</keyword>
<feature type="compositionally biased region" description="Basic and acidic residues" evidence="5">
    <location>
        <begin position="167"/>
        <end position="190"/>
    </location>
</feature>
<keyword evidence="8" id="KW-1185">Reference proteome</keyword>
<keyword evidence="2 4" id="KW-0863">Zinc-finger</keyword>
<dbReference type="AlphaFoldDB" id="A0AAQ3S9V1"/>
<organism evidence="7 8">
    <name type="scientific">Vigna mungo</name>
    <name type="common">Black gram</name>
    <name type="synonym">Phaseolus mungo</name>
    <dbReference type="NCBI Taxonomy" id="3915"/>
    <lineage>
        <taxon>Eukaryota</taxon>
        <taxon>Viridiplantae</taxon>
        <taxon>Streptophyta</taxon>
        <taxon>Embryophyta</taxon>
        <taxon>Tracheophyta</taxon>
        <taxon>Spermatophyta</taxon>
        <taxon>Magnoliopsida</taxon>
        <taxon>eudicotyledons</taxon>
        <taxon>Gunneridae</taxon>
        <taxon>Pentapetalae</taxon>
        <taxon>rosids</taxon>
        <taxon>fabids</taxon>
        <taxon>Fabales</taxon>
        <taxon>Fabaceae</taxon>
        <taxon>Papilionoideae</taxon>
        <taxon>50 kb inversion clade</taxon>
        <taxon>NPAAA clade</taxon>
        <taxon>indigoferoid/millettioid clade</taxon>
        <taxon>Phaseoleae</taxon>
        <taxon>Vigna</taxon>
    </lineage>
</organism>
<sequence>MDNEMQNSHSCSSSTCNGWRNGSSNVVFHVVSPLCLCGEKAIFRISRTAKNKGKKFWGCPKYKNGHENDGCNSFKWCCDDGIEKSYMDPNFCPQAALRLQEASTKQDINHLDLPKMCRSSCTKNHWKLLYLTGKGHPRCIDCPKELGCSTTRSKHAMLIDTMAVERARTQGAPHEKEYSKETSKGLDSADRQTLGEAKNRVPTSPFKGPCQSNRETKGNSKPFTENKN</sequence>
<dbReference type="Pfam" id="PF06839">
    <property type="entry name" value="Zn_ribbon_GRF"/>
    <property type="match status" value="1"/>
</dbReference>
<dbReference type="EMBL" id="CP144700">
    <property type="protein sequence ID" value="WVZ24579.1"/>
    <property type="molecule type" value="Genomic_DNA"/>
</dbReference>
<evidence type="ECO:0000256" key="3">
    <source>
        <dbReference type="ARBA" id="ARBA00022833"/>
    </source>
</evidence>
<evidence type="ECO:0000259" key="6">
    <source>
        <dbReference type="PROSITE" id="PS51999"/>
    </source>
</evidence>
<keyword evidence="1" id="KW-0479">Metal-binding</keyword>
<feature type="compositionally biased region" description="Basic and acidic residues" evidence="5">
    <location>
        <begin position="214"/>
        <end position="228"/>
    </location>
</feature>
<proteinExistence type="predicted"/>
<evidence type="ECO:0000256" key="4">
    <source>
        <dbReference type="PROSITE-ProRule" id="PRU01343"/>
    </source>
</evidence>
<feature type="region of interest" description="Disordered" evidence="5">
    <location>
        <begin position="167"/>
        <end position="228"/>
    </location>
</feature>
<dbReference type="InterPro" id="IPR010666">
    <property type="entry name" value="Znf_GRF"/>
</dbReference>
<dbReference type="GO" id="GO:0008270">
    <property type="term" value="F:zinc ion binding"/>
    <property type="evidence" value="ECO:0007669"/>
    <property type="project" value="UniProtKB-KW"/>
</dbReference>
<dbReference type="Proteomes" id="UP001374535">
    <property type="component" value="Chromosome 1"/>
</dbReference>
<dbReference type="PROSITE" id="PS51999">
    <property type="entry name" value="ZF_GRF"/>
    <property type="match status" value="1"/>
</dbReference>